<evidence type="ECO:0000256" key="4">
    <source>
        <dbReference type="ARBA" id="ARBA00022777"/>
    </source>
</evidence>
<evidence type="ECO:0000256" key="6">
    <source>
        <dbReference type="PROSITE-ProRule" id="PRU10141"/>
    </source>
</evidence>
<dbReference type="PROSITE" id="PS00108">
    <property type="entry name" value="PROTEIN_KINASE_ST"/>
    <property type="match status" value="1"/>
</dbReference>
<evidence type="ECO:0000256" key="5">
    <source>
        <dbReference type="ARBA" id="ARBA00022840"/>
    </source>
</evidence>
<dbReference type="SUPFAM" id="SSF56112">
    <property type="entry name" value="Protein kinase-like (PK-like)"/>
    <property type="match status" value="1"/>
</dbReference>
<dbReference type="InterPro" id="IPR000719">
    <property type="entry name" value="Prot_kinase_dom"/>
</dbReference>
<accession>A0AAD5DFV7</accession>
<dbReference type="GO" id="GO:0004674">
    <property type="term" value="F:protein serine/threonine kinase activity"/>
    <property type="evidence" value="ECO:0007669"/>
    <property type="project" value="TreeGrafter"/>
</dbReference>
<dbReference type="AlphaFoldDB" id="A0AAD5DFV7"/>
<evidence type="ECO:0000256" key="2">
    <source>
        <dbReference type="ARBA" id="ARBA00022679"/>
    </source>
</evidence>
<keyword evidence="8" id="KW-0812">Transmembrane</keyword>
<dbReference type="InterPro" id="IPR051681">
    <property type="entry name" value="Ser/Thr_Kinases-Pseudokinases"/>
</dbReference>
<keyword evidence="3 6" id="KW-0547">Nucleotide-binding</keyword>
<dbReference type="InterPro" id="IPR001245">
    <property type="entry name" value="Ser-Thr/Tyr_kinase_cat_dom"/>
</dbReference>
<feature type="region of interest" description="Disordered" evidence="7">
    <location>
        <begin position="478"/>
        <end position="500"/>
    </location>
</feature>
<dbReference type="PANTHER" id="PTHR44329:SF288">
    <property type="entry name" value="MITOGEN-ACTIVATED PROTEIN KINASE KINASE KINASE 20"/>
    <property type="match status" value="1"/>
</dbReference>
<dbReference type="GO" id="GO:0005524">
    <property type="term" value="F:ATP binding"/>
    <property type="evidence" value="ECO:0007669"/>
    <property type="project" value="UniProtKB-UniRule"/>
</dbReference>
<evidence type="ECO:0000256" key="7">
    <source>
        <dbReference type="SAM" id="MobiDB-lite"/>
    </source>
</evidence>
<evidence type="ECO:0000259" key="9">
    <source>
        <dbReference type="PROSITE" id="PS50011"/>
    </source>
</evidence>
<keyword evidence="2" id="KW-0808">Transferase</keyword>
<dbReference type="EMBL" id="JADXDR010000170">
    <property type="protein sequence ID" value="KAI7836937.1"/>
    <property type="molecule type" value="Genomic_DNA"/>
</dbReference>
<feature type="transmembrane region" description="Helical" evidence="8">
    <location>
        <begin position="378"/>
        <end position="405"/>
    </location>
</feature>
<keyword evidence="4" id="KW-0418">Kinase</keyword>
<dbReference type="PROSITE" id="PS00107">
    <property type="entry name" value="PROTEIN_KINASE_ATP"/>
    <property type="match status" value="1"/>
</dbReference>
<keyword evidence="1" id="KW-0723">Serine/threonine-protein kinase</keyword>
<reference evidence="10" key="1">
    <citation type="submission" date="2020-11" db="EMBL/GenBank/DDBJ databases">
        <title>Chlorella ohadii genome sequencing and assembly.</title>
        <authorList>
            <person name="Murik O."/>
            <person name="Treves H."/>
            <person name="Kedem I."/>
            <person name="Shotland Y."/>
            <person name="Kaplan A."/>
        </authorList>
    </citation>
    <scope>NUCLEOTIDE SEQUENCE</scope>
    <source>
        <strain evidence="10">1</strain>
    </source>
</reference>
<evidence type="ECO:0000256" key="3">
    <source>
        <dbReference type="ARBA" id="ARBA00022741"/>
    </source>
</evidence>
<keyword evidence="8" id="KW-0472">Membrane</keyword>
<feature type="binding site" evidence="6">
    <location>
        <position position="663"/>
    </location>
    <ligand>
        <name>ATP</name>
        <dbReference type="ChEBI" id="CHEBI:30616"/>
    </ligand>
</feature>
<proteinExistence type="predicted"/>
<sequence length="896" mass="93967">MLSGKPANGSSCTLSPPVVGRLVGEQQDTAGFAVAVPPIRPPGYIARPGQEIVGFDFTCPGSVVEGMCALPSGLGGVLVCSRLPECQAVVVYPQGLDGCSAELGVLKKSRATTTNARMAPRALLLELAESVKLEAEYLLLDEASVELPPEDDLMAAVDESMAAGPFNSTAWLGCFYAEGALFDGDVVSVLDDVESPEACCRACRELGSATCGVWNYCGNLDGCRYADLQRSVDLRQRQCELRWQYLAAEGPEADNFTTGAPIAVGGPQLPGFTRMLGTGLFGQRGYLCPGSLQLATAECALSLNAKELGQHCLDDPLCTAILYKPAGNFNLSKPFGIFRHAEGSNLSLAVRSPSGIVYYREEIPANTTTSSGASSTGLAAGAIAGIAVGAVAVAVAAAAAGWAVLRRRRQRRSHAGPVVPAKAANYVERESEASCSEPPRLLQGSPLLGSSGMNSPLLSTAAQLPAVLAEAGLVAHPPSGPGSWHSSRRSQLSAVTGRSAGLPKSVVSTGQMLCGRPVAASPFAAVKGCGPASAASPFDGGPSPAGGCGAWQWPPPGAVLSELVAQRALEDAVPTIDEYTVGGSLSGGTVGSAGDTQLSGTRAERAPLDADALPAALQEWLIPAADIRVLERPGHYGEKWVLGEGASGVVYKATYRGDTVAVKEIDVGRSTAMQQSFLQEAMRLQLLRHPNVVSFFGVALKGCKGSLVLEFCEGRDLRSVLDLRAADGQRLFGWYRLGCRVLLDVARALNYLHSKGVVHMDVKAGNVLLTDRGVGKLADVGTSRLQTHTFLSELPLVGTFAWVAPEVLMGGHNCTSAVDLFSFHVLMWEVFTGEKPKRGSLRTVRVPDECPQEALDLMQQCGSLDPAARPTAQQVLQRLACMVEEHELPPPASTRL</sequence>
<evidence type="ECO:0000313" key="11">
    <source>
        <dbReference type="Proteomes" id="UP001205105"/>
    </source>
</evidence>
<keyword evidence="5 6" id="KW-0067">ATP-binding</keyword>
<evidence type="ECO:0000313" key="10">
    <source>
        <dbReference type="EMBL" id="KAI7836937.1"/>
    </source>
</evidence>
<dbReference type="Pfam" id="PF07714">
    <property type="entry name" value="PK_Tyr_Ser-Thr"/>
    <property type="match status" value="1"/>
</dbReference>
<dbReference type="InterPro" id="IPR008271">
    <property type="entry name" value="Ser/Thr_kinase_AS"/>
</dbReference>
<protein>
    <recommendedName>
        <fullName evidence="9">Protein kinase domain-containing protein</fullName>
    </recommendedName>
</protein>
<dbReference type="Gene3D" id="1.10.510.10">
    <property type="entry name" value="Transferase(Phosphotransferase) domain 1"/>
    <property type="match status" value="1"/>
</dbReference>
<comment type="caution">
    <text evidence="10">The sequence shown here is derived from an EMBL/GenBank/DDBJ whole genome shotgun (WGS) entry which is preliminary data.</text>
</comment>
<name>A0AAD5DFV7_9CHLO</name>
<feature type="domain" description="Protein kinase" evidence="9">
    <location>
        <begin position="636"/>
        <end position="889"/>
    </location>
</feature>
<dbReference type="PROSITE" id="PS50011">
    <property type="entry name" value="PROTEIN_KINASE_DOM"/>
    <property type="match status" value="1"/>
</dbReference>
<dbReference type="SMART" id="SM00220">
    <property type="entry name" value="S_TKc"/>
    <property type="match status" value="1"/>
</dbReference>
<keyword evidence="11" id="KW-1185">Reference proteome</keyword>
<dbReference type="InterPro" id="IPR017441">
    <property type="entry name" value="Protein_kinase_ATP_BS"/>
</dbReference>
<dbReference type="InterPro" id="IPR011009">
    <property type="entry name" value="Kinase-like_dom_sf"/>
</dbReference>
<gene>
    <name evidence="10" type="ORF">COHA_009269</name>
</gene>
<organism evidence="10 11">
    <name type="scientific">Chlorella ohadii</name>
    <dbReference type="NCBI Taxonomy" id="2649997"/>
    <lineage>
        <taxon>Eukaryota</taxon>
        <taxon>Viridiplantae</taxon>
        <taxon>Chlorophyta</taxon>
        <taxon>core chlorophytes</taxon>
        <taxon>Trebouxiophyceae</taxon>
        <taxon>Chlorellales</taxon>
        <taxon>Chlorellaceae</taxon>
        <taxon>Chlorella clade</taxon>
        <taxon>Chlorella</taxon>
    </lineage>
</organism>
<keyword evidence="8" id="KW-1133">Transmembrane helix</keyword>
<dbReference type="Proteomes" id="UP001205105">
    <property type="component" value="Unassembled WGS sequence"/>
</dbReference>
<evidence type="ECO:0000256" key="1">
    <source>
        <dbReference type="ARBA" id="ARBA00022527"/>
    </source>
</evidence>
<dbReference type="PANTHER" id="PTHR44329">
    <property type="entry name" value="SERINE/THREONINE-PROTEIN KINASE TNNI3K-RELATED"/>
    <property type="match status" value="1"/>
</dbReference>
<evidence type="ECO:0000256" key="8">
    <source>
        <dbReference type="SAM" id="Phobius"/>
    </source>
</evidence>